<accession>A0ACC3S551</accession>
<gene>
    <name evidence="1" type="ORF">M8818_006659</name>
</gene>
<organism evidence="1 2">
    <name type="scientific">Zalaria obscura</name>
    <dbReference type="NCBI Taxonomy" id="2024903"/>
    <lineage>
        <taxon>Eukaryota</taxon>
        <taxon>Fungi</taxon>
        <taxon>Dikarya</taxon>
        <taxon>Ascomycota</taxon>
        <taxon>Pezizomycotina</taxon>
        <taxon>Dothideomycetes</taxon>
        <taxon>Dothideomycetidae</taxon>
        <taxon>Dothideales</taxon>
        <taxon>Zalariaceae</taxon>
        <taxon>Zalaria</taxon>
    </lineage>
</organism>
<evidence type="ECO:0000313" key="2">
    <source>
        <dbReference type="Proteomes" id="UP001320706"/>
    </source>
</evidence>
<keyword evidence="2" id="KW-1185">Reference proteome</keyword>
<dbReference type="Proteomes" id="UP001320706">
    <property type="component" value="Unassembled WGS sequence"/>
</dbReference>
<proteinExistence type="predicted"/>
<evidence type="ECO:0000313" key="1">
    <source>
        <dbReference type="EMBL" id="KAK8196494.1"/>
    </source>
</evidence>
<name>A0ACC3S551_9PEZI</name>
<protein>
    <submittedName>
        <fullName evidence="1">Uncharacterized protein</fullName>
    </submittedName>
</protein>
<dbReference type="EMBL" id="JAMKPW020000041">
    <property type="protein sequence ID" value="KAK8196494.1"/>
    <property type="molecule type" value="Genomic_DNA"/>
</dbReference>
<comment type="caution">
    <text evidence="1">The sequence shown here is derived from an EMBL/GenBank/DDBJ whole genome shotgun (WGS) entry which is preliminary data.</text>
</comment>
<sequence>MADPDVPHRGIAPPNDALSAVRVAFPQTEEDFEHDDRVSFSKVDNKWILEDVNGEWEWLAAHKKWIPSQDEALLEQQRSAYKMAGVDENAPAIENKKRKAEEKANGKPKKPKQEPTERKNTSVYVTGLPLDATMEEVYDVFKKFGIIADSIDTGRPRVRLYADENGNFKGEALITYFKPESVPIAINMLDETDMRTGMSGSMRVQEASMDYKKQKEIPTGEAATKNKRNMRDRQKIIEKTQQMNARLADWDDDDPSVIAERVSKWDKNVTLKHMFTLKEIEEDPAAILEIKEDIREECSKFGEITNVVLYDLEPEGVITVRFTDPESARHAVRVLHGRHFDGQIVEAYIPSGKERFKKSAKKETGVENDGFDDDDPEDAEQKRIEKFGDFLDADQKQDEPKKGEA</sequence>
<reference evidence="1" key="1">
    <citation type="submission" date="2024-02" db="EMBL/GenBank/DDBJ databases">
        <title>Metagenome Assembled Genome of Zalaria obscura JY119.</title>
        <authorList>
            <person name="Vighnesh L."/>
            <person name="Jagadeeshwari U."/>
            <person name="Venkata Ramana C."/>
            <person name="Sasikala C."/>
        </authorList>
    </citation>
    <scope>NUCLEOTIDE SEQUENCE</scope>
    <source>
        <strain evidence="1">JY119</strain>
    </source>
</reference>